<accession>A0A1C0B9I6</accession>
<dbReference type="Pfam" id="PF12705">
    <property type="entry name" value="PDDEXK_1"/>
    <property type="match status" value="1"/>
</dbReference>
<dbReference type="InterPro" id="IPR011604">
    <property type="entry name" value="PDDEXK-like_dom_sf"/>
</dbReference>
<dbReference type="EMBL" id="LCUJ01000001">
    <property type="protein sequence ID" value="OCM00231.1"/>
    <property type="molecule type" value="Genomic_DNA"/>
</dbReference>
<dbReference type="PATRIC" id="fig|544718.51.peg.220"/>
<dbReference type="SUPFAM" id="SSF52980">
    <property type="entry name" value="Restriction endonuclease-like"/>
    <property type="match status" value="1"/>
</dbReference>
<comment type="caution">
    <text evidence="2">The sequence shown here is derived from an EMBL/GenBank/DDBJ whole genome shotgun (WGS) entry which is preliminary data.</text>
</comment>
<name>A0A1C0B9I6_9BACT</name>
<evidence type="ECO:0000259" key="1">
    <source>
        <dbReference type="Pfam" id="PF12705"/>
    </source>
</evidence>
<dbReference type="AlphaFoldDB" id="A0A1C0B9I6"/>
<dbReference type="OrthoDB" id="9766257at2"/>
<gene>
    <name evidence="2" type="ORF">AAX29_00229</name>
</gene>
<dbReference type="STRING" id="544718.AAX25_00850"/>
<protein>
    <submittedName>
        <fullName evidence="2">PD-(D/E)XK nuclease superfamily protein</fullName>
    </submittedName>
</protein>
<dbReference type="Gene3D" id="3.90.320.10">
    <property type="match status" value="1"/>
</dbReference>
<evidence type="ECO:0000313" key="3">
    <source>
        <dbReference type="Proteomes" id="UP000093281"/>
    </source>
</evidence>
<proteinExistence type="predicted"/>
<dbReference type="RefSeq" id="WP_066185254.1">
    <property type="nucleotide sequence ID" value="NZ_LCUJ01000001.1"/>
</dbReference>
<dbReference type="Proteomes" id="UP000093281">
    <property type="component" value="Unassembled WGS sequence"/>
</dbReference>
<evidence type="ECO:0000313" key="2">
    <source>
        <dbReference type="EMBL" id="OCM00231.1"/>
    </source>
</evidence>
<dbReference type="SUPFAM" id="SSF52540">
    <property type="entry name" value="P-loop containing nucleoside triphosphate hydrolases"/>
    <property type="match status" value="1"/>
</dbReference>
<feature type="domain" description="PD-(D/E)XK endonuclease-like" evidence="1">
    <location>
        <begin position="548"/>
        <end position="779"/>
    </location>
</feature>
<dbReference type="InterPro" id="IPR038726">
    <property type="entry name" value="PDDEXK_AddAB-type"/>
</dbReference>
<dbReference type="InterPro" id="IPR011335">
    <property type="entry name" value="Restrct_endonuc-II-like"/>
</dbReference>
<sequence>MQDKKTLYVFPTSRSIREFIYGFKNQNTLLASTITIDEFLKKSISINDFSYETKEQRVIILNEAIKDIELSKLGLSKSFAQILKQYDYIYRFFLELSSEEKEIKDISSVDTYLFYEEHLKILEEILTKYKNLLKDNKLVNKINFDEFFDINMSFINRFDKIEINFEGYFTQQEFNIINKISENIPLFINFHKNKYNTKSLKIFKNIYQEFKDGYNYKINLSSKKILKEELDSKIKPKIEIKGFSNRLNQIPYIKSTIVKLVNSGVEASKIVLVLPNENFVKSLELNDDEEYFNFAMGKDILNTNLYQKVYAIFNYILEENDENIEFLSFLKLDRIFVNNNIKSIWNNILTKDNFDIISEFIKKNEINKELIQKYDELVYSLNSIFFSTINTLRVKDAFKIFLQNLSTIKLDDVNSGKITVMGVLETRLIEFDAVIICDFNEEFVPKISTKDKFLSTKIKKLADLPTKKDREDLQKYYYKRLIDNSKQCFISYFNGKDSSVSRFAYELFSYKEEKSFDEEYKDILYKDKKLEYIDEKIELNLDLKQFIWSASSLKTFLDCKRKWYLNYLLKIKEHTISNIPKSFELGNIIHTILEEYYKNDINNIDELFEKYRVNNPFLTLEIEIYKTKIKRFIKEDKERLRTRSILALEKKFDIEFNDFKFQGIIDRIDKYENNYELIDYKTSKNLSVDTIRNYDKSKDFQMPFYYLAVRNIYKTDNIKAFFYDIFNNTFVEEEVLLEKIDILKTILDELKELSKDKIDFAKTLDKGSCEYCSYKTICNRN</sequence>
<dbReference type="InterPro" id="IPR027417">
    <property type="entry name" value="P-loop_NTPase"/>
</dbReference>
<reference evidence="3" key="1">
    <citation type="submission" date="2015-05" db="EMBL/GenBank/DDBJ databases">
        <authorList>
            <person name="Rovetto F."/>
            <person name="Cocolin L."/>
            <person name="Illeghems K."/>
            <person name="Van Nieuwerburgh F."/>
            <person name="Houf K."/>
        </authorList>
    </citation>
    <scope>NUCLEOTIDE SEQUENCE [LARGE SCALE GENOMIC DNA]</scope>
    <source>
        <strain evidence="3">DU22</strain>
    </source>
</reference>
<organism evidence="2 3">
    <name type="scientific">Aliarcobacter thereius</name>
    <dbReference type="NCBI Taxonomy" id="544718"/>
    <lineage>
        <taxon>Bacteria</taxon>
        <taxon>Pseudomonadati</taxon>
        <taxon>Campylobacterota</taxon>
        <taxon>Epsilonproteobacteria</taxon>
        <taxon>Campylobacterales</taxon>
        <taxon>Arcobacteraceae</taxon>
        <taxon>Aliarcobacter</taxon>
    </lineage>
</organism>